<proteinExistence type="predicted"/>
<evidence type="ECO:0000313" key="1">
    <source>
        <dbReference type="EMBL" id="EJL04933.1"/>
    </source>
</evidence>
<gene>
    <name evidence="1" type="ORF">PflQ2_3546</name>
</gene>
<dbReference type="HOGENOM" id="CLU_175462_1_1_6"/>
<dbReference type="AlphaFoldDB" id="J2F738"/>
<organism evidence="1">
    <name type="scientific">Pseudomonas fluorescens (strain Q2-87)</name>
    <dbReference type="NCBI Taxonomy" id="1038922"/>
    <lineage>
        <taxon>Bacteria</taxon>
        <taxon>Pseudomonadati</taxon>
        <taxon>Pseudomonadota</taxon>
        <taxon>Gammaproteobacteria</taxon>
        <taxon>Pseudomonadales</taxon>
        <taxon>Pseudomonadaceae</taxon>
        <taxon>Pseudomonas</taxon>
    </lineage>
</organism>
<dbReference type="PATRIC" id="fig|1038922.3.peg.1968"/>
<name>J2F738_PSEFQ</name>
<protein>
    <submittedName>
        <fullName evidence="1">Phage Tail Protein X</fullName>
    </submittedName>
</protein>
<dbReference type="Pfam" id="PF05489">
    <property type="entry name" value="Phage_tail_X"/>
    <property type="match status" value="1"/>
</dbReference>
<comment type="caution">
    <text evidence="1">The sequence shown here is derived from an EMBL/GenBank/DDBJ whole genome shotgun (WGS) entry which is preliminary data.</text>
</comment>
<accession>J2F738</accession>
<sequence>MRAMATTCRTSDGDMLNVICHNVYGHLNGSTEAVLDANQGLADEPQPYRAGVLIVLPDLPSPTEEGISLWD</sequence>
<dbReference type="EMBL" id="AGBM01000001">
    <property type="protein sequence ID" value="EJL04933.1"/>
    <property type="molecule type" value="Genomic_DNA"/>
</dbReference>
<dbReference type="InterPro" id="IPR008861">
    <property type="entry name" value="GpX-like"/>
</dbReference>
<dbReference type="eggNOG" id="COG5004">
    <property type="taxonomic scope" value="Bacteria"/>
</dbReference>
<dbReference type="Proteomes" id="UP000007289">
    <property type="component" value="Chromosome"/>
</dbReference>
<reference evidence="1" key="1">
    <citation type="journal article" date="2012" name="PLoS Genet.">
        <title>Comparative Genomics of Plant-Associated Pseudomonas spp.: Insights into Diversity and Inheritance of Traits Involved in Multitrophic Interactions.</title>
        <authorList>
            <person name="Loper J.E."/>
            <person name="Hassan K.A."/>
            <person name="Mavrodi D.V."/>
            <person name="Davis E.W.II."/>
            <person name="Lim C.K."/>
            <person name="Shaffer B.T."/>
            <person name="Elbourne L.D."/>
            <person name="Stockwell V.O."/>
            <person name="Hartney S.L."/>
            <person name="Breakwell K."/>
            <person name="Henkels M.D."/>
            <person name="Tetu S.G."/>
            <person name="Rangel L.I."/>
            <person name="Kidarsa T.A."/>
            <person name="Wilson N.L."/>
            <person name="van de Mortel J.E."/>
            <person name="Song C."/>
            <person name="Blumhagen R."/>
            <person name="Radune D."/>
            <person name="Hostetler J.B."/>
            <person name="Brinkac L.M."/>
            <person name="Durkin A.S."/>
            <person name="Kluepfel D.A."/>
            <person name="Wechter W.P."/>
            <person name="Anderson A.J."/>
            <person name="Kim Y.C."/>
            <person name="Pierson L.S.III."/>
            <person name="Pierson E.A."/>
            <person name="Lindow S.E."/>
            <person name="Kobayashi D.Y."/>
            <person name="Raaijmakers J.M."/>
            <person name="Weller D.M."/>
            <person name="Thomashow L.S."/>
            <person name="Allen A.E."/>
            <person name="Paulsen I.T."/>
        </authorList>
    </citation>
    <scope>NUCLEOTIDE SEQUENCE [LARGE SCALE GENOMIC DNA]</scope>
    <source>
        <strain evidence="1">Q2-87</strain>
    </source>
</reference>